<proteinExistence type="predicted"/>
<reference evidence="13 14" key="1">
    <citation type="submission" date="2017-09" db="EMBL/GenBank/DDBJ databases">
        <title>Depth-based differentiation of microbial function through sediment-hosted aquifers and enrichment of novel symbionts in the deep terrestrial subsurface.</title>
        <authorList>
            <person name="Probst A.J."/>
            <person name="Ladd B."/>
            <person name="Jarett J.K."/>
            <person name="Geller-Mcgrath D.E."/>
            <person name="Sieber C.M."/>
            <person name="Emerson J.B."/>
            <person name="Anantharaman K."/>
            <person name="Thomas B.C."/>
            <person name="Malmstrom R."/>
            <person name="Stieglmeier M."/>
            <person name="Klingl A."/>
            <person name="Woyke T."/>
            <person name="Ryan C.M."/>
            <person name="Banfield J.F."/>
        </authorList>
    </citation>
    <scope>NUCLEOTIDE SEQUENCE [LARGE SCALE GENOMIC DNA]</scope>
    <source>
        <strain evidence="13">CG11_big_fil_rev_8_21_14_0_20_36_20</strain>
    </source>
</reference>
<accession>A0A2H0NBX7</accession>
<evidence type="ECO:0000256" key="1">
    <source>
        <dbReference type="ARBA" id="ARBA00001936"/>
    </source>
</evidence>
<keyword evidence="3" id="KW-0479">Metal-binding</keyword>
<sequence length="210" mass="23336">MNLINCRSRCLKVADYLLTVIKQEKIIMISTMTNQPLKIKVGSYNPVKISAVEEILLEYSHLTPAEVKGIAVNSKVSDQPKSLNETIQGAINRARQTYEDCDYSFGIESGLMTVPQTKTGYMDISVCAIYDGREFHLGISSAFECPLKVTEYMIKGGLNMNEAFYKAGLTDNPQVGSTQGAVSILTKGRLTRKEYTKQAIRTALIHLEKN</sequence>
<dbReference type="InterPro" id="IPR029001">
    <property type="entry name" value="ITPase-like_fam"/>
</dbReference>
<dbReference type="SUPFAM" id="SSF52972">
    <property type="entry name" value="ITPase-like"/>
    <property type="match status" value="1"/>
</dbReference>
<evidence type="ECO:0000313" key="13">
    <source>
        <dbReference type="EMBL" id="PIR06391.1"/>
    </source>
</evidence>
<dbReference type="PANTHER" id="PTHR34699">
    <property type="match status" value="1"/>
</dbReference>
<keyword evidence="6" id="KW-0460">Magnesium</keyword>
<comment type="cofactor">
    <cofactor evidence="1">
        <name>Mn(2+)</name>
        <dbReference type="ChEBI" id="CHEBI:29035"/>
    </cofactor>
</comment>
<feature type="domain" description="Non-canonical purine NTP phosphatase/PRRC1" evidence="12">
    <location>
        <begin position="42"/>
        <end position="206"/>
    </location>
</feature>
<protein>
    <recommendedName>
        <fullName evidence="9">inosine/xanthosine triphosphatase</fullName>
        <ecNumber evidence="9">3.6.1.73</ecNumber>
    </recommendedName>
</protein>
<dbReference type="NCBIfam" id="TIGR00258">
    <property type="entry name" value="inosine/xanthosine triphosphatase"/>
    <property type="match status" value="1"/>
</dbReference>
<keyword evidence="7" id="KW-0546">Nucleotide metabolism</keyword>
<dbReference type="GO" id="GO:0103023">
    <property type="term" value="F:ITPase activity"/>
    <property type="evidence" value="ECO:0007669"/>
    <property type="project" value="UniProtKB-EC"/>
</dbReference>
<evidence type="ECO:0000256" key="10">
    <source>
        <dbReference type="ARBA" id="ARBA00048174"/>
    </source>
</evidence>
<dbReference type="Proteomes" id="UP000230564">
    <property type="component" value="Unassembled WGS sequence"/>
</dbReference>
<organism evidence="13 14">
    <name type="scientific">Candidatus Komeilibacteria bacterium CG11_big_fil_rev_8_21_14_0_20_36_20</name>
    <dbReference type="NCBI Taxonomy" id="1974477"/>
    <lineage>
        <taxon>Bacteria</taxon>
        <taxon>Candidatus Komeiliibacteriota</taxon>
    </lineage>
</organism>
<comment type="cofactor">
    <cofactor evidence="2">
        <name>Mg(2+)</name>
        <dbReference type="ChEBI" id="CHEBI:18420"/>
    </cofactor>
</comment>
<keyword evidence="4" id="KW-0547">Nucleotide-binding</keyword>
<dbReference type="InterPro" id="IPR002786">
    <property type="entry name" value="Non_canon_purine_NTPase"/>
</dbReference>
<keyword evidence="5" id="KW-0378">Hydrolase</keyword>
<dbReference type="Gene3D" id="3.90.950.10">
    <property type="match status" value="1"/>
</dbReference>
<evidence type="ECO:0000256" key="3">
    <source>
        <dbReference type="ARBA" id="ARBA00022723"/>
    </source>
</evidence>
<evidence type="ECO:0000256" key="7">
    <source>
        <dbReference type="ARBA" id="ARBA00023080"/>
    </source>
</evidence>
<dbReference type="GO" id="GO:0000166">
    <property type="term" value="F:nucleotide binding"/>
    <property type="evidence" value="ECO:0007669"/>
    <property type="project" value="UniProtKB-KW"/>
</dbReference>
<comment type="catalytic activity">
    <reaction evidence="10">
        <text>ITP + H2O = IDP + phosphate + H(+)</text>
        <dbReference type="Rhea" id="RHEA:28330"/>
        <dbReference type="ChEBI" id="CHEBI:15377"/>
        <dbReference type="ChEBI" id="CHEBI:15378"/>
        <dbReference type="ChEBI" id="CHEBI:43474"/>
        <dbReference type="ChEBI" id="CHEBI:58280"/>
        <dbReference type="ChEBI" id="CHEBI:61402"/>
        <dbReference type="EC" id="3.6.1.73"/>
    </reaction>
</comment>
<dbReference type="AlphaFoldDB" id="A0A2H0NBX7"/>
<comment type="catalytic activity">
    <reaction evidence="11">
        <text>XTP + H2O = XDP + phosphate + H(+)</text>
        <dbReference type="Rhea" id="RHEA:28406"/>
        <dbReference type="ChEBI" id="CHEBI:15377"/>
        <dbReference type="ChEBI" id="CHEBI:15378"/>
        <dbReference type="ChEBI" id="CHEBI:43474"/>
        <dbReference type="ChEBI" id="CHEBI:59884"/>
        <dbReference type="ChEBI" id="CHEBI:61314"/>
        <dbReference type="EC" id="3.6.1.73"/>
    </reaction>
</comment>
<evidence type="ECO:0000256" key="6">
    <source>
        <dbReference type="ARBA" id="ARBA00022842"/>
    </source>
</evidence>
<evidence type="ECO:0000313" key="14">
    <source>
        <dbReference type="Proteomes" id="UP000230564"/>
    </source>
</evidence>
<dbReference type="InterPro" id="IPR050299">
    <property type="entry name" value="YjjX_NTPase"/>
</dbReference>
<dbReference type="InterPro" id="IPR026533">
    <property type="entry name" value="NTPase/PRRC1"/>
</dbReference>
<name>A0A2H0NBX7_9BACT</name>
<keyword evidence="8" id="KW-0464">Manganese</keyword>
<evidence type="ECO:0000256" key="8">
    <source>
        <dbReference type="ARBA" id="ARBA00023211"/>
    </source>
</evidence>
<evidence type="ECO:0000256" key="5">
    <source>
        <dbReference type="ARBA" id="ARBA00022801"/>
    </source>
</evidence>
<evidence type="ECO:0000256" key="11">
    <source>
        <dbReference type="ARBA" id="ARBA00048781"/>
    </source>
</evidence>
<gene>
    <name evidence="13" type="ORF">COV55_03855</name>
</gene>
<evidence type="ECO:0000259" key="12">
    <source>
        <dbReference type="Pfam" id="PF01931"/>
    </source>
</evidence>
<dbReference type="GO" id="GO:0046872">
    <property type="term" value="F:metal ion binding"/>
    <property type="evidence" value="ECO:0007669"/>
    <property type="project" value="UniProtKB-KW"/>
</dbReference>
<dbReference type="Pfam" id="PF01931">
    <property type="entry name" value="NTPase_I-T"/>
    <property type="match status" value="1"/>
</dbReference>
<evidence type="ECO:0000256" key="9">
    <source>
        <dbReference type="ARBA" id="ARBA00038901"/>
    </source>
</evidence>
<dbReference type="GO" id="GO:0006772">
    <property type="term" value="P:thiamine metabolic process"/>
    <property type="evidence" value="ECO:0007669"/>
    <property type="project" value="TreeGrafter"/>
</dbReference>
<dbReference type="PANTHER" id="PTHR34699:SF2">
    <property type="entry name" value="NON-CANONICAL PURINE NTP PHOSPHATASE_PRRC1 DOMAIN-CONTAINING PROTEIN"/>
    <property type="match status" value="1"/>
</dbReference>
<dbReference type="EMBL" id="PCWQ01000013">
    <property type="protein sequence ID" value="PIR06391.1"/>
    <property type="molecule type" value="Genomic_DNA"/>
</dbReference>
<evidence type="ECO:0000256" key="2">
    <source>
        <dbReference type="ARBA" id="ARBA00001946"/>
    </source>
</evidence>
<dbReference type="GO" id="GO:0009117">
    <property type="term" value="P:nucleotide metabolic process"/>
    <property type="evidence" value="ECO:0007669"/>
    <property type="project" value="UniProtKB-KW"/>
</dbReference>
<dbReference type="EC" id="3.6.1.73" evidence="9"/>
<evidence type="ECO:0000256" key="4">
    <source>
        <dbReference type="ARBA" id="ARBA00022741"/>
    </source>
</evidence>
<comment type="caution">
    <text evidence="13">The sequence shown here is derived from an EMBL/GenBank/DDBJ whole genome shotgun (WGS) entry which is preliminary data.</text>
</comment>